<dbReference type="InterPro" id="IPR050767">
    <property type="entry name" value="Sel1_AlgK"/>
</dbReference>
<protein>
    <recommendedName>
        <fullName evidence="3">Sel1 repeat family protein</fullName>
    </recommendedName>
</protein>
<gene>
    <name evidence="1" type="ORF">ACFMB1_10165</name>
</gene>
<keyword evidence="2" id="KW-1185">Reference proteome</keyword>
<sequence>MIAAFVLAMSGLSAEARNPRFLPLDEVRSAAAAGDPEAQYELALRYETGRDAPQNYNGAKQWYQAAAEQGHAPAMFEMGMLYAMGRMTLDAGEAAVQSRYWFDRMEQAGVIVDDEYYIRRDHIERKDISDANLRFEWLHRIAENGHREAQRYLGYQYDLGAFSRDCVKAARWYAKAAEQGDRFSQEKMGMAYATCSGLPIDTAKSVYWFTQAALHGDVGAQISVSAAYRLGRGVAKDDRVAAYWIGQAAEQGSAVAQFSLGERYRDGRSVPRDPAMALAWFEKSAAQGYDKAQAELARLNRQATGEPSAAETLAMLAAFWIAVDVVSDMTAPDPEPSPHSPFVQEAINKCRNEVHRRMVRCYSSMTIPGCTLAGECTYEWTCQTGNKGRGKCGPRARYTDERVDYYCDPLDGTKYTTRDAVYASSCH</sequence>
<dbReference type="SMART" id="SM00671">
    <property type="entry name" value="SEL1"/>
    <property type="match status" value="5"/>
</dbReference>
<comment type="caution">
    <text evidence="1">The sequence shown here is derived from an EMBL/GenBank/DDBJ whole genome shotgun (WGS) entry which is preliminary data.</text>
</comment>
<dbReference type="SUPFAM" id="SSF81901">
    <property type="entry name" value="HCP-like"/>
    <property type="match status" value="2"/>
</dbReference>
<dbReference type="PANTHER" id="PTHR11102:SF160">
    <property type="entry name" value="ERAD-ASSOCIATED E3 UBIQUITIN-PROTEIN LIGASE COMPONENT HRD3"/>
    <property type="match status" value="1"/>
</dbReference>
<evidence type="ECO:0008006" key="3">
    <source>
        <dbReference type="Google" id="ProtNLM"/>
    </source>
</evidence>
<dbReference type="EMBL" id="JBHPON010000002">
    <property type="protein sequence ID" value="MFC6035910.1"/>
    <property type="molecule type" value="Genomic_DNA"/>
</dbReference>
<dbReference type="Pfam" id="PF08238">
    <property type="entry name" value="Sel1"/>
    <property type="match status" value="6"/>
</dbReference>
<organism evidence="1 2">
    <name type="scientific">Hyphococcus aureus</name>
    <dbReference type="NCBI Taxonomy" id="2666033"/>
    <lineage>
        <taxon>Bacteria</taxon>
        <taxon>Pseudomonadati</taxon>
        <taxon>Pseudomonadota</taxon>
        <taxon>Alphaproteobacteria</taxon>
        <taxon>Parvularculales</taxon>
        <taxon>Parvularculaceae</taxon>
        <taxon>Hyphococcus</taxon>
    </lineage>
</organism>
<evidence type="ECO:0000313" key="1">
    <source>
        <dbReference type="EMBL" id="MFC6035910.1"/>
    </source>
</evidence>
<dbReference type="InterPro" id="IPR006597">
    <property type="entry name" value="Sel1-like"/>
</dbReference>
<reference evidence="1 2" key="1">
    <citation type="submission" date="2024-09" db="EMBL/GenBank/DDBJ databases">
        <authorList>
            <person name="Zhang Z.-H."/>
        </authorList>
    </citation>
    <scope>NUCLEOTIDE SEQUENCE [LARGE SCALE GENOMIC DNA]</scope>
    <source>
        <strain evidence="1 2">HHTR114</strain>
    </source>
</reference>
<dbReference type="RefSeq" id="WP_379882869.1">
    <property type="nucleotide sequence ID" value="NZ_JBHPON010000002.1"/>
</dbReference>
<dbReference type="PANTHER" id="PTHR11102">
    <property type="entry name" value="SEL-1-LIKE PROTEIN"/>
    <property type="match status" value="1"/>
</dbReference>
<evidence type="ECO:0000313" key="2">
    <source>
        <dbReference type="Proteomes" id="UP001596116"/>
    </source>
</evidence>
<dbReference type="Proteomes" id="UP001596116">
    <property type="component" value="Unassembled WGS sequence"/>
</dbReference>
<proteinExistence type="predicted"/>
<dbReference type="InterPro" id="IPR011990">
    <property type="entry name" value="TPR-like_helical_dom_sf"/>
</dbReference>
<accession>A0ABW1KX18</accession>
<dbReference type="Gene3D" id="1.25.40.10">
    <property type="entry name" value="Tetratricopeptide repeat domain"/>
    <property type="match status" value="2"/>
</dbReference>
<name>A0ABW1KX18_9PROT</name>